<dbReference type="Pfam" id="PF13177">
    <property type="entry name" value="DNA_pol3_delta2"/>
    <property type="match status" value="1"/>
</dbReference>
<gene>
    <name evidence="1" type="ORF">UR67_C0002G0068</name>
</gene>
<protein>
    <submittedName>
        <fullName evidence="1">Polymerase III, delta'' subunit protein</fullName>
    </submittedName>
</protein>
<dbReference type="PANTHER" id="PTHR11669">
    <property type="entry name" value="REPLICATION FACTOR C / DNA POLYMERASE III GAMMA-TAU SUBUNIT"/>
    <property type="match status" value="1"/>
</dbReference>
<comment type="caution">
    <text evidence="1">The sequence shown here is derived from an EMBL/GenBank/DDBJ whole genome shotgun (WGS) entry which is preliminary data.</text>
</comment>
<dbReference type="InterPro" id="IPR027417">
    <property type="entry name" value="P-loop_NTPase"/>
</dbReference>
<reference evidence="1 2" key="1">
    <citation type="journal article" date="2015" name="Nature">
        <title>rRNA introns, odd ribosomes, and small enigmatic genomes across a large radiation of phyla.</title>
        <authorList>
            <person name="Brown C.T."/>
            <person name="Hug L.A."/>
            <person name="Thomas B.C."/>
            <person name="Sharon I."/>
            <person name="Castelle C.J."/>
            <person name="Singh A."/>
            <person name="Wilkins M.J."/>
            <person name="Williams K.H."/>
            <person name="Banfield J.F."/>
        </authorList>
    </citation>
    <scope>NUCLEOTIDE SEQUENCE [LARGE SCALE GENOMIC DNA]</scope>
</reference>
<dbReference type="SUPFAM" id="SSF52540">
    <property type="entry name" value="P-loop containing nucleoside triphosphate hydrolases"/>
    <property type="match status" value="1"/>
</dbReference>
<dbReference type="Proteomes" id="UP000034581">
    <property type="component" value="Unassembled WGS sequence"/>
</dbReference>
<organism evidence="1 2">
    <name type="scientific">candidate division CPR3 bacterium GW2011_GWF2_35_18</name>
    <dbReference type="NCBI Taxonomy" id="1618350"/>
    <lineage>
        <taxon>Bacteria</taxon>
        <taxon>Bacteria division CPR3</taxon>
    </lineage>
</organism>
<dbReference type="PANTHER" id="PTHR11669:SF8">
    <property type="entry name" value="DNA POLYMERASE III SUBUNIT DELTA"/>
    <property type="match status" value="1"/>
</dbReference>
<dbReference type="AlphaFoldDB" id="A0A0G0BKI2"/>
<dbReference type="EMBL" id="LBQB01000002">
    <property type="protein sequence ID" value="KKP69948.1"/>
    <property type="molecule type" value="Genomic_DNA"/>
</dbReference>
<sequence length="248" mass="29311">MTKKENDFLIQNLHQAYLFVNDNKASRETYSLNFIRRISEEKFLNINNPDFLTVNPKTTKYGINLIREIKIKLSLKPYYFNKKIVLLNDAHELTTEAQNALLKTLEEPQQNSVIILTVNHRNNLLPTITSRCEIFNIPKEIKEIETVEIDKTDIEEFLNISQNELTEKFKWVEQNYQKEGISQTLQNWLLYNRKLLLNKINEENSNQLLIYKLLKNTYEIDKTLRVLKTNASPRLALEILVIKLENID</sequence>
<evidence type="ECO:0000313" key="1">
    <source>
        <dbReference type="EMBL" id="KKP69948.1"/>
    </source>
</evidence>
<name>A0A0G0BKI2_UNCC3</name>
<dbReference type="PATRIC" id="fig|1618350.3.peg.373"/>
<dbReference type="Gene3D" id="3.40.50.300">
    <property type="entry name" value="P-loop containing nucleotide triphosphate hydrolases"/>
    <property type="match status" value="1"/>
</dbReference>
<proteinExistence type="predicted"/>
<dbReference type="GO" id="GO:0006261">
    <property type="term" value="P:DNA-templated DNA replication"/>
    <property type="evidence" value="ECO:0007669"/>
    <property type="project" value="TreeGrafter"/>
</dbReference>
<evidence type="ECO:0000313" key="2">
    <source>
        <dbReference type="Proteomes" id="UP000034581"/>
    </source>
</evidence>
<dbReference type="STRING" id="1618350.UR67_C0002G0068"/>
<dbReference type="InterPro" id="IPR050238">
    <property type="entry name" value="DNA_Rep/Repair_Clamp_Loader"/>
</dbReference>
<accession>A0A0G0BKI2</accession>